<evidence type="ECO:0000256" key="3">
    <source>
        <dbReference type="ARBA" id="ARBA00022679"/>
    </source>
</evidence>
<dbReference type="FunFam" id="3.40.50.2000:FF:000189">
    <property type="entry name" value="UDP-glucuronosyltransferase 2B14-like Protein"/>
    <property type="match status" value="1"/>
</dbReference>
<keyword evidence="2 4" id="KW-0328">Glycosyltransferase</keyword>
<evidence type="ECO:0000313" key="7">
    <source>
        <dbReference type="Proteomes" id="UP001152799"/>
    </source>
</evidence>
<protein>
    <recommendedName>
        <fullName evidence="5">UDP-glucuronosyltransferase</fullName>
        <ecNumber evidence="5">2.4.1.17</ecNumber>
    </recommendedName>
</protein>
<evidence type="ECO:0000256" key="4">
    <source>
        <dbReference type="RuleBase" id="RU003718"/>
    </source>
</evidence>
<keyword evidence="5" id="KW-0812">Transmembrane</keyword>
<keyword evidence="7" id="KW-1185">Reference proteome</keyword>
<dbReference type="EMBL" id="OU892279">
    <property type="protein sequence ID" value="CAG9767023.1"/>
    <property type="molecule type" value="Genomic_DNA"/>
</dbReference>
<reference evidence="6" key="1">
    <citation type="submission" date="2022-01" db="EMBL/GenBank/DDBJ databases">
        <authorList>
            <person name="King R."/>
        </authorList>
    </citation>
    <scope>NUCLEOTIDE SEQUENCE</scope>
</reference>
<dbReference type="Gene3D" id="3.40.50.2000">
    <property type="entry name" value="Glycogen Phosphorylase B"/>
    <property type="match status" value="1"/>
</dbReference>
<keyword evidence="5" id="KW-1133">Transmembrane helix</keyword>
<dbReference type="GO" id="GO:0015020">
    <property type="term" value="F:glucuronosyltransferase activity"/>
    <property type="evidence" value="ECO:0007669"/>
    <property type="project" value="UniProtKB-EC"/>
</dbReference>
<dbReference type="SUPFAM" id="SSF53756">
    <property type="entry name" value="UDP-Glycosyltransferase/glycogen phosphorylase"/>
    <property type="match status" value="1"/>
</dbReference>
<gene>
    <name evidence="6" type="ORF">CEUTPL_LOCUS7590</name>
</gene>
<name>A0A9N9QEH0_9CUCU</name>
<accession>A0A9N9QEH0</accession>
<sequence length="509" mass="58267">MKLLLFLSNYLIVTIYCANILVVSEIGSVSHTSMLKNIAKCLAEKGHNIDMVSQFPLEKPLERYTDINIANKSSLLTNKFTQNDVIALTTKTMMMSMVEKVGLPACKSAFENPKLQKLKKTKKKYDLLIAELCMSDCMLGWGWYFDVPTILISSSYPLPSRVDGFGLPESTTYIPTFFAQGFSTKMSIFDRFVNTWEYIKAKYIINSYNQIIDEITRDFFGLEMPSLIDLAYNSSLLLLNTHFSIHFARPLVPNVIEVAGLHIEEPQPLNQYYDNLLGNDTKGVIYFSMGSLLAIESFSIDLLQDILDVFAPLPYKVIWKAKQDGLPKNLNVSKNVYFENWVPQLDLLCDSRVKLFISHGGMMSTQEAIYCAVPILGIPICVDQFLNMEHVQDSGNGLMIKDLNKNDFMSSIKELLHDSKYSKSAKEVSELFKDRPMSPKDTAIYWTEYVLRHRGAPKLQSFAKQLAWYQYYLLDLIAIVLCTLFTVILFLMLFIRRIFLSREIKLKHL</sequence>
<dbReference type="PROSITE" id="PS00375">
    <property type="entry name" value="UDPGT"/>
    <property type="match status" value="1"/>
</dbReference>
<keyword evidence="3 4" id="KW-0808">Transferase</keyword>
<dbReference type="GO" id="GO:0016020">
    <property type="term" value="C:membrane"/>
    <property type="evidence" value="ECO:0007669"/>
    <property type="project" value="UniProtKB-SubCell"/>
</dbReference>
<dbReference type="Proteomes" id="UP001152799">
    <property type="component" value="Chromosome 3"/>
</dbReference>
<dbReference type="InterPro" id="IPR002213">
    <property type="entry name" value="UDP_glucos_trans"/>
</dbReference>
<dbReference type="InterPro" id="IPR035595">
    <property type="entry name" value="UDP_glycos_trans_CS"/>
</dbReference>
<evidence type="ECO:0000256" key="2">
    <source>
        <dbReference type="ARBA" id="ARBA00022676"/>
    </source>
</evidence>
<comment type="catalytic activity">
    <reaction evidence="5">
        <text>glucuronate acceptor + UDP-alpha-D-glucuronate = acceptor beta-D-glucuronoside + UDP + H(+)</text>
        <dbReference type="Rhea" id="RHEA:21032"/>
        <dbReference type="ChEBI" id="CHEBI:15378"/>
        <dbReference type="ChEBI" id="CHEBI:58052"/>
        <dbReference type="ChEBI" id="CHEBI:58223"/>
        <dbReference type="ChEBI" id="CHEBI:132367"/>
        <dbReference type="ChEBI" id="CHEBI:132368"/>
        <dbReference type="EC" id="2.4.1.17"/>
    </reaction>
</comment>
<dbReference type="PANTHER" id="PTHR48043">
    <property type="entry name" value="EG:EG0003.4 PROTEIN-RELATED"/>
    <property type="match status" value="1"/>
</dbReference>
<dbReference type="EC" id="2.4.1.17" evidence="5"/>
<feature type="transmembrane region" description="Helical" evidence="5">
    <location>
        <begin position="471"/>
        <end position="495"/>
    </location>
</feature>
<evidence type="ECO:0000313" key="6">
    <source>
        <dbReference type="EMBL" id="CAG9767023.1"/>
    </source>
</evidence>
<keyword evidence="5" id="KW-0472">Membrane</keyword>
<organism evidence="6 7">
    <name type="scientific">Ceutorhynchus assimilis</name>
    <name type="common">cabbage seed weevil</name>
    <dbReference type="NCBI Taxonomy" id="467358"/>
    <lineage>
        <taxon>Eukaryota</taxon>
        <taxon>Metazoa</taxon>
        <taxon>Ecdysozoa</taxon>
        <taxon>Arthropoda</taxon>
        <taxon>Hexapoda</taxon>
        <taxon>Insecta</taxon>
        <taxon>Pterygota</taxon>
        <taxon>Neoptera</taxon>
        <taxon>Endopterygota</taxon>
        <taxon>Coleoptera</taxon>
        <taxon>Polyphaga</taxon>
        <taxon>Cucujiformia</taxon>
        <taxon>Curculionidae</taxon>
        <taxon>Ceutorhynchinae</taxon>
        <taxon>Ceutorhynchus</taxon>
    </lineage>
</organism>
<dbReference type="OrthoDB" id="5835829at2759"/>
<dbReference type="PANTHER" id="PTHR48043:SF145">
    <property type="entry name" value="FI06409P-RELATED"/>
    <property type="match status" value="1"/>
</dbReference>
<dbReference type="AlphaFoldDB" id="A0A9N9QEH0"/>
<dbReference type="InterPro" id="IPR050271">
    <property type="entry name" value="UDP-glycosyltransferase"/>
</dbReference>
<proteinExistence type="inferred from homology"/>
<comment type="subcellular location">
    <subcellularLocation>
        <location evidence="5">Membrane</location>
        <topology evidence="5">Single-pass membrane protein</topology>
    </subcellularLocation>
</comment>
<dbReference type="CDD" id="cd03784">
    <property type="entry name" value="GT1_Gtf-like"/>
    <property type="match status" value="1"/>
</dbReference>
<comment type="similarity">
    <text evidence="1 4">Belongs to the UDP-glycosyltransferase family.</text>
</comment>
<evidence type="ECO:0000256" key="1">
    <source>
        <dbReference type="ARBA" id="ARBA00009995"/>
    </source>
</evidence>
<dbReference type="Pfam" id="PF00201">
    <property type="entry name" value="UDPGT"/>
    <property type="match status" value="1"/>
</dbReference>
<evidence type="ECO:0000256" key="5">
    <source>
        <dbReference type="RuleBase" id="RU362059"/>
    </source>
</evidence>